<proteinExistence type="predicted"/>
<dbReference type="EMBL" id="CP066775">
    <property type="protein sequence ID" value="QQL48707.1"/>
    <property type="molecule type" value="Genomic_DNA"/>
</dbReference>
<protein>
    <submittedName>
        <fullName evidence="1">DUF433 domain-containing protein</fullName>
    </submittedName>
</protein>
<dbReference type="InterPro" id="IPR036388">
    <property type="entry name" value="WH-like_DNA-bd_sf"/>
</dbReference>
<reference evidence="1 2" key="1">
    <citation type="submission" date="2020-12" db="EMBL/GenBank/DDBJ databases">
        <title>HMF7856_wgs.fasta genome submission.</title>
        <authorList>
            <person name="Kang H."/>
            <person name="Kim H."/>
            <person name="Joh K."/>
        </authorList>
    </citation>
    <scope>NUCLEOTIDE SEQUENCE [LARGE SCALE GENOMIC DNA]</scope>
    <source>
        <strain evidence="1 2">HMF7856</strain>
    </source>
</reference>
<dbReference type="RefSeq" id="WP_157525411.1">
    <property type="nucleotide sequence ID" value="NZ_CP066775.1"/>
</dbReference>
<keyword evidence="2" id="KW-1185">Reference proteome</keyword>
<dbReference type="Proteomes" id="UP000429232">
    <property type="component" value="Chromosome"/>
</dbReference>
<gene>
    <name evidence="1" type="ORF">GO620_011005</name>
</gene>
<sequence>MEQSDFISIYPNIRFGKPCVNGTRISVYDVQGWVAAGMSVEEIIYDFPQLTEEDIKACLKLI</sequence>
<dbReference type="AlphaFoldDB" id="A0A6I4HZR0"/>
<dbReference type="SUPFAM" id="SSF46689">
    <property type="entry name" value="Homeodomain-like"/>
    <property type="match status" value="1"/>
</dbReference>
<dbReference type="Gene3D" id="1.10.10.10">
    <property type="entry name" value="Winged helix-like DNA-binding domain superfamily/Winged helix DNA-binding domain"/>
    <property type="match status" value="1"/>
</dbReference>
<evidence type="ECO:0000313" key="2">
    <source>
        <dbReference type="Proteomes" id="UP000429232"/>
    </source>
</evidence>
<name>A0A6I4HZR0_9SPHI</name>
<dbReference type="PANTHER" id="PTHR34849">
    <property type="entry name" value="SSL5025 PROTEIN"/>
    <property type="match status" value="1"/>
</dbReference>
<dbReference type="PANTHER" id="PTHR34849:SF5">
    <property type="entry name" value="SSL2733 PROTEIN"/>
    <property type="match status" value="1"/>
</dbReference>
<dbReference type="KEGG" id="mgik:GO620_011005"/>
<dbReference type="InterPro" id="IPR009057">
    <property type="entry name" value="Homeodomain-like_sf"/>
</dbReference>
<evidence type="ECO:0000313" key="1">
    <source>
        <dbReference type="EMBL" id="QQL48707.1"/>
    </source>
</evidence>
<dbReference type="Pfam" id="PF04255">
    <property type="entry name" value="DUF433"/>
    <property type="match status" value="1"/>
</dbReference>
<accession>A0A6I4HZR0</accession>
<organism evidence="1 2">
    <name type="scientific">Mucilaginibacter ginkgonis</name>
    <dbReference type="NCBI Taxonomy" id="2682091"/>
    <lineage>
        <taxon>Bacteria</taxon>
        <taxon>Pseudomonadati</taxon>
        <taxon>Bacteroidota</taxon>
        <taxon>Sphingobacteriia</taxon>
        <taxon>Sphingobacteriales</taxon>
        <taxon>Sphingobacteriaceae</taxon>
        <taxon>Mucilaginibacter</taxon>
    </lineage>
</organism>
<dbReference type="InterPro" id="IPR007367">
    <property type="entry name" value="DUF433"/>
</dbReference>